<dbReference type="Gene3D" id="1.50.10.10">
    <property type="match status" value="1"/>
</dbReference>
<dbReference type="InterPro" id="IPR012341">
    <property type="entry name" value="6hp_glycosidase-like_sf"/>
</dbReference>
<gene>
    <name evidence="3" type="ORF">SAMN05216360_103323</name>
</gene>
<dbReference type="EMBL" id="FNHS01000003">
    <property type="protein sequence ID" value="SDM76693.1"/>
    <property type="molecule type" value="Genomic_DNA"/>
</dbReference>
<sequence>MLGDDSHGHWRLAPEGFVTATTRRYRGDTLVLETEFTTEHGAVRVIDFMPRDDMPGSALIRIVEGVRGTVRMDCTIRLRFDYGDMPPWSQQQGNGFLAEVGPDRVALFAPIPVAHERASGTARFEVAAGQRLPFALVYTDATDPLRAEPDAERALAETEREWSDWIGRFDKPCHWPGPVKRSLITLRALIHKHTGGLLAAATLGLPEQPGGSMNWDYRYCWLRDATFTLTALLNAGYTEEARKWRDWILRAIAGSPERMQIMYRLDGTRRLPEYEATWLPGYEGARPVLVGNAASNQIQLDVYGELLDGFHVADRAGIDREPRCIEVETALIEYLEGIWDKPSADIWETRGDPKRYVYSQVMAWVGIDRFLAAARKHGHADPALVQRLGPLRQTMHDAICARGYDAEHGHFVRDFGGSALDASLLILPLVGFLPADDPRMAGTIRAVETQLMEGGLVRRMPAKGDGRDEGAFLACSFWLADCMKLQGRAAESRALLERVIALSNDVGLLSEEYHVPSRRLIGNTPQALTHLGLVNTALSLSGPVLQRGA</sequence>
<dbReference type="Proteomes" id="UP000198704">
    <property type="component" value="Unassembled WGS sequence"/>
</dbReference>
<dbReference type="Pfam" id="PF00723">
    <property type="entry name" value="Glyco_hydro_15"/>
    <property type="match status" value="1"/>
</dbReference>
<dbReference type="GO" id="GO:0005975">
    <property type="term" value="P:carbohydrate metabolic process"/>
    <property type="evidence" value="ECO:0007669"/>
    <property type="project" value="InterPro"/>
</dbReference>
<proteinExistence type="predicted"/>
<protein>
    <submittedName>
        <fullName evidence="3">Glucoamylase (Glucan-1,4-alpha-glucosidase), GH15 family</fullName>
    </submittedName>
</protein>
<evidence type="ECO:0000313" key="4">
    <source>
        <dbReference type="Proteomes" id="UP000198704"/>
    </source>
</evidence>
<feature type="domain" description="Trehalase-like N-terminal" evidence="2">
    <location>
        <begin position="1"/>
        <end position="150"/>
    </location>
</feature>
<dbReference type="AlphaFoldDB" id="A0A1G9VX63"/>
<reference evidence="4" key="1">
    <citation type="submission" date="2016-10" db="EMBL/GenBank/DDBJ databases">
        <authorList>
            <person name="Varghese N."/>
            <person name="Submissions S."/>
        </authorList>
    </citation>
    <scope>NUCLEOTIDE SEQUENCE [LARGE SCALE GENOMIC DNA]</scope>
    <source>
        <strain evidence="4">BL47</strain>
    </source>
</reference>
<accession>A0A1G9VX63</accession>
<name>A0A1G9VX63_9HYPH</name>
<feature type="domain" description="GH15-like" evidence="1">
    <location>
        <begin position="179"/>
        <end position="537"/>
    </location>
</feature>
<dbReference type="STRING" id="582672.SAMN05216360_103323"/>
<dbReference type="PANTHER" id="PTHR31616:SF0">
    <property type="entry name" value="GLUCAN 1,4-ALPHA-GLUCOSIDASE"/>
    <property type="match status" value="1"/>
</dbReference>
<evidence type="ECO:0000313" key="3">
    <source>
        <dbReference type="EMBL" id="SDM76693.1"/>
    </source>
</evidence>
<keyword evidence="4" id="KW-1185">Reference proteome</keyword>
<dbReference type="SUPFAM" id="SSF48208">
    <property type="entry name" value="Six-hairpin glycosidases"/>
    <property type="match status" value="1"/>
</dbReference>
<organism evidence="3 4">
    <name type="scientific">Methylobacterium phyllostachyos</name>
    <dbReference type="NCBI Taxonomy" id="582672"/>
    <lineage>
        <taxon>Bacteria</taxon>
        <taxon>Pseudomonadati</taxon>
        <taxon>Pseudomonadota</taxon>
        <taxon>Alphaproteobacteria</taxon>
        <taxon>Hyphomicrobiales</taxon>
        <taxon>Methylobacteriaceae</taxon>
        <taxon>Methylobacterium</taxon>
    </lineage>
</organism>
<dbReference type="InterPro" id="IPR008928">
    <property type="entry name" value="6-hairpin_glycosidase_sf"/>
</dbReference>
<dbReference type="InterPro" id="IPR045582">
    <property type="entry name" value="Trehalase-like_N"/>
</dbReference>
<evidence type="ECO:0000259" key="1">
    <source>
        <dbReference type="Pfam" id="PF00723"/>
    </source>
</evidence>
<evidence type="ECO:0000259" key="2">
    <source>
        <dbReference type="Pfam" id="PF19291"/>
    </source>
</evidence>
<dbReference type="GO" id="GO:0004553">
    <property type="term" value="F:hydrolase activity, hydrolyzing O-glycosyl compounds"/>
    <property type="evidence" value="ECO:0007669"/>
    <property type="project" value="TreeGrafter"/>
</dbReference>
<dbReference type="Pfam" id="PF19291">
    <property type="entry name" value="TREH_N"/>
    <property type="match status" value="1"/>
</dbReference>
<dbReference type="InterPro" id="IPR011613">
    <property type="entry name" value="GH15-like"/>
</dbReference>
<dbReference type="PANTHER" id="PTHR31616">
    <property type="entry name" value="TREHALASE"/>
    <property type="match status" value="1"/>
</dbReference>